<comment type="caution">
    <text evidence="2">The sequence shown here is derived from an EMBL/GenBank/DDBJ whole genome shotgun (WGS) entry which is preliminary data.</text>
</comment>
<keyword evidence="1" id="KW-1133">Transmembrane helix</keyword>
<dbReference type="EMBL" id="LUKE01000001">
    <property type="protein sequence ID" value="KYG66323.1"/>
    <property type="molecule type" value="Genomic_DNA"/>
</dbReference>
<organism evidence="2 3">
    <name type="scientific">Bdellovibrio bacteriovorus</name>
    <dbReference type="NCBI Taxonomy" id="959"/>
    <lineage>
        <taxon>Bacteria</taxon>
        <taxon>Pseudomonadati</taxon>
        <taxon>Bdellovibrionota</taxon>
        <taxon>Bdellovibrionia</taxon>
        <taxon>Bdellovibrionales</taxon>
        <taxon>Pseudobdellovibrionaceae</taxon>
        <taxon>Bdellovibrio</taxon>
    </lineage>
</organism>
<proteinExistence type="predicted"/>
<dbReference type="PANTHER" id="PTHR35335:SF1">
    <property type="entry name" value="UPF0716 PROTEIN FXSA"/>
    <property type="match status" value="1"/>
</dbReference>
<feature type="transmembrane region" description="Helical" evidence="1">
    <location>
        <begin position="72"/>
        <end position="97"/>
    </location>
</feature>
<keyword evidence="1" id="KW-0472">Membrane</keyword>
<evidence type="ECO:0000313" key="3">
    <source>
        <dbReference type="Proteomes" id="UP000075320"/>
    </source>
</evidence>
<feature type="transmembrane region" description="Helical" evidence="1">
    <location>
        <begin position="6"/>
        <end position="24"/>
    </location>
</feature>
<dbReference type="PANTHER" id="PTHR35335">
    <property type="entry name" value="UPF0716 PROTEIN FXSA"/>
    <property type="match status" value="1"/>
</dbReference>
<protein>
    <recommendedName>
        <fullName evidence="4">FxsA protein</fullName>
    </recommendedName>
</protein>
<dbReference type="InterPro" id="IPR007313">
    <property type="entry name" value="FxsA"/>
</dbReference>
<accession>A0A150WP91</accession>
<reference evidence="2 3" key="1">
    <citation type="submission" date="2016-03" db="EMBL/GenBank/DDBJ databases">
        <authorList>
            <person name="Ploux O."/>
        </authorList>
    </citation>
    <scope>NUCLEOTIDE SEQUENCE [LARGE SCALE GENOMIC DNA]</scope>
    <source>
        <strain evidence="2 3">R0</strain>
    </source>
</reference>
<dbReference type="AlphaFoldDB" id="A0A150WP91"/>
<keyword evidence="1" id="KW-0812">Transmembrane</keyword>
<dbReference type="Pfam" id="PF04186">
    <property type="entry name" value="FxsA"/>
    <property type="match status" value="1"/>
</dbReference>
<gene>
    <name evidence="2" type="ORF">AZI86_04510</name>
</gene>
<dbReference type="GO" id="GO:0016020">
    <property type="term" value="C:membrane"/>
    <property type="evidence" value="ECO:0007669"/>
    <property type="project" value="InterPro"/>
</dbReference>
<sequence length="184" mass="20359">MVMIPFPMVIAEFLIFFFAVKQWGFLNTLGLYLLPCLLGFVIVSVVGRLAMYNLQNSMRGGQLPGNQLLSSGAVFISGILFLVPSFFARVLAVILFLPGLRHLAIWKFKSFLAKKMAQGSGGFQFGGPFGFGGGTGGFRTYQYRTRNHGFDEPSAGEREVREANVLDVTPIKVTHEEKKNETPE</sequence>
<feature type="transmembrane region" description="Helical" evidence="1">
    <location>
        <begin position="31"/>
        <end position="52"/>
    </location>
</feature>
<dbReference type="RefSeq" id="WP_061833889.1">
    <property type="nucleotide sequence ID" value="NZ_LUKE01000001.1"/>
</dbReference>
<evidence type="ECO:0000256" key="1">
    <source>
        <dbReference type="SAM" id="Phobius"/>
    </source>
</evidence>
<dbReference type="NCBIfam" id="NF008528">
    <property type="entry name" value="PRK11463.1-2"/>
    <property type="match status" value="1"/>
</dbReference>
<evidence type="ECO:0000313" key="2">
    <source>
        <dbReference type="EMBL" id="KYG66323.1"/>
    </source>
</evidence>
<name>A0A150WP91_BDEBC</name>
<dbReference type="OrthoDB" id="5293056at2"/>
<keyword evidence="3" id="KW-1185">Reference proteome</keyword>
<evidence type="ECO:0008006" key="4">
    <source>
        <dbReference type="Google" id="ProtNLM"/>
    </source>
</evidence>
<dbReference type="Proteomes" id="UP000075320">
    <property type="component" value="Unassembled WGS sequence"/>
</dbReference>